<dbReference type="Gene3D" id="3.20.20.220">
    <property type="match status" value="1"/>
</dbReference>
<keyword evidence="2" id="KW-0520">NAD</keyword>
<dbReference type="Pfam" id="PF00171">
    <property type="entry name" value="Aldedh"/>
    <property type="match status" value="1"/>
</dbReference>
<dbReference type="EMBL" id="JABMCG010000107">
    <property type="protein sequence ID" value="NUU28574.1"/>
    <property type="molecule type" value="Genomic_DNA"/>
</dbReference>
<dbReference type="Proteomes" id="UP000539146">
    <property type="component" value="Unassembled WGS sequence"/>
</dbReference>
<dbReference type="SUPFAM" id="SSF53720">
    <property type="entry name" value="ALDH-like"/>
    <property type="match status" value="1"/>
</dbReference>
<dbReference type="InterPro" id="IPR050485">
    <property type="entry name" value="Proline_metab_enzyme"/>
</dbReference>
<dbReference type="InterPro" id="IPR016163">
    <property type="entry name" value="Ald_DH_C"/>
</dbReference>
<proteinExistence type="predicted"/>
<feature type="domain" description="Proline dehydrogenase" evidence="4">
    <location>
        <begin position="135"/>
        <end position="423"/>
    </location>
</feature>
<dbReference type="Pfam" id="PF01619">
    <property type="entry name" value="Pro_dh"/>
    <property type="match status" value="1"/>
</dbReference>
<organism evidence="5 6">
    <name type="scientific">Curtobacterium citreum</name>
    <dbReference type="NCBI Taxonomy" id="2036"/>
    <lineage>
        <taxon>Bacteria</taxon>
        <taxon>Bacillati</taxon>
        <taxon>Actinomycetota</taxon>
        <taxon>Actinomycetes</taxon>
        <taxon>Micrococcales</taxon>
        <taxon>Microbacteriaceae</taxon>
        <taxon>Curtobacterium</taxon>
    </lineage>
</organism>
<dbReference type="GO" id="GO:0004657">
    <property type="term" value="F:proline dehydrogenase activity"/>
    <property type="evidence" value="ECO:0007669"/>
    <property type="project" value="UniProtKB-ARBA"/>
</dbReference>
<dbReference type="InterPro" id="IPR015590">
    <property type="entry name" value="Aldehyde_DH_dom"/>
</dbReference>
<dbReference type="Gene3D" id="3.40.605.10">
    <property type="entry name" value="Aldehyde Dehydrogenase, Chain A, domain 1"/>
    <property type="match status" value="1"/>
</dbReference>
<evidence type="ECO:0000259" key="3">
    <source>
        <dbReference type="Pfam" id="PF00171"/>
    </source>
</evidence>
<feature type="domain" description="Aldehyde dehydrogenase" evidence="3">
    <location>
        <begin position="512"/>
        <end position="923"/>
    </location>
</feature>
<evidence type="ECO:0000313" key="6">
    <source>
        <dbReference type="Proteomes" id="UP000539146"/>
    </source>
</evidence>
<dbReference type="SUPFAM" id="SSF51730">
    <property type="entry name" value="FAD-linked oxidoreductase"/>
    <property type="match status" value="1"/>
</dbReference>
<dbReference type="Gene3D" id="3.40.309.10">
    <property type="entry name" value="Aldehyde Dehydrogenase, Chain A, domain 2"/>
    <property type="match status" value="1"/>
</dbReference>
<name>A0A850DTA1_9MICO</name>
<dbReference type="PANTHER" id="PTHR42862">
    <property type="entry name" value="DELTA-1-PYRROLINE-5-CARBOXYLATE DEHYDROGENASE 1, ISOFORM A-RELATED"/>
    <property type="match status" value="1"/>
</dbReference>
<protein>
    <submittedName>
        <fullName evidence="5">Bifunctional proline dehydrogenase/L-glutamate gamma-semialdehyde dehydrogenase</fullName>
    </submittedName>
</protein>
<sequence>MPSARLQDCTDDAVALVRRWTAASAGRKPDAGAARLAQVLRDEQGLAFTRGFLDRVVRPEDPRVAARTLEQVSQEVPEDLAWYLRGAVTLGGGFATMAPWAVVPTARRILRRVAGHLVVDATPAKLGSALAKVGGAGTLVEVDLLGDAVLGSAESDRRLQATVELLERPDVDRVAVSLRSVVPQLAPWAPDRTVERAVDRLVPLFRAAAAPIALGRPAGTVTLQAGLHADQALTIAVFRALLDRDEFTGLQAGITLQAALPDTAAALDDLTTWAQERRARGGAPVTVRLVKGAELPAERVESVLRGWPLATWGSKRETDTAYLRLLDAALTPERIDAVRVEVGSHNLFDLATAWLLAGRRGVADGVRVAMLLGMGTGTTDAVRQDVGPIVLGVPVVQPDHFDAAIGYLARRLQENAGPEHFVAAIGAGPIDPHALEQQATRHREALDALDEPVPATHRTQDRRQPLGSPTIRTAFENAADTDPSTPGNRAWAADVLGRVPSSRLGVQTLRGARTADRSKLERIVARTAQAGVNWGRQDPGDRAELLDLIGHELAARRADLVEVLVAETGKTLTEADTEVTRAVDLAHHAADRARHLAELDGDGARFVPPRLTVVVPSWTAPVAIAAAGITAALAAGSGVVLKPSPRAGRSGAVLADVLWDAGVPHSLLQLVDLDVDQLGRDLVAHPTVDRVLLTGTTDTARSFRWWRAGLPLTAATSSRNTVVVTPSADLDQAAQDVVHSAFGQAGQDRATAPLVVLVGSVGESERFRRQLVDATRTLRVAWPQDPTAQVGPLVSEPSGAVLRALTELGPGESWLVQPAPLDDTGRLWSPGIRDGVRPGSAFHHDVAAAPVLGIVHVETLEQAIAVQNGPDSGLVAGLHSLDVDEVGTWVASVQAGELVVNRRTTGAVVGRRPTGGWKASSVGPGAQTGGPLDVATLGRWEPVPRSVHKSIQLTGLPSRVTALIEAARSGLSFEEFDHVRAGALSDVRARQSLYGRSQDPTGLGIERNVHRWRPRSVVVRHAEGAPTGALVRTLVAATSARAHVLLSTARPLPGPLTQLLAGPRSPLDVVDHLVESDEDFLGRAASGAVFRSDWSTGDEPQDALEAVLAQTEGQDRPPTAAFGGPGARIRIVGGDPLALEEALGASVDVDVVDAPVVESGVVEMLHYLREQSIAITAHRFGDVDPAFAALRV</sequence>
<evidence type="ECO:0000256" key="2">
    <source>
        <dbReference type="ARBA" id="ARBA00023027"/>
    </source>
</evidence>
<evidence type="ECO:0000259" key="4">
    <source>
        <dbReference type="Pfam" id="PF01619"/>
    </source>
</evidence>
<comment type="caution">
    <text evidence="5">The sequence shown here is derived from an EMBL/GenBank/DDBJ whole genome shotgun (WGS) entry which is preliminary data.</text>
</comment>
<reference evidence="5 6" key="1">
    <citation type="submission" date="2020-05" db="EMBL/GenBank/DDBJ databases">
        <title>Genome Sequencing of Type Strains.</title>
        <authorList>
            <person name="Lemaire J.F."/>
            <person name="Inderbitzin P."/>
            <person name="Gregorio O.A."/>
            <person name="Collins S.B."/>
            <person name="Wespe N."/>
            <person name="Knight-Connoni V."/>
        </authorList>
    </citation>
    <scope>NUCLEOTIDE SEQUENCE [LARGE SCALE GENOMIC DNA]</scope>
    <source>
        <strain evidence="5 6">DSM 20512</strain>
    </source>
</reference>
<dbReference type="GO" id="GO:0003842">
    <property type="term" value="F:L-glutamate gamma-semialdehyde dehydrogenase activity"/>
    <property type="evidence" value="ECO:0007669"/>
    <property type="project" value="TreeGrafter"/>
</dbReference>
<evidence type="ECO:0000313" key="5">
    <source>
        <dbReference type="EMBL" id="NUU28574.1"/>
    </source>
</evidence>
<dbReference type="InterPro" id="IPR002872">
    <property type="entry name" value="Proline_DH_dom"/>
</dbReference>
<evidence type="ECO:0000256" key="1">
    <source>
        <dbReference type="ARBA" id="ARBA00023002"/>
    </source>
</evidence>
<dbReference type="PANTHER" id="PTHR42862:SF1">
    <property type="entry name" value="DELTA-1-PYRROLINE-5-CARBOXYLATE DEHYDROGENASE 2, ISOFORM A-RELATED"/>
    <property type="match status" value="1"/>
</dbReference>
<gene>
    <name evidence="5" type="ORF">HP467_10700</name>
</gene>
<dbReference type="InterPro" id="IPR016162">
    <property type="entry name" value="Ald_DH_N"/>
</dbReference>
<dbReference type="GO" id="GO:0009898">
    <property type="term" value="C:cytoplasmic side of plasma membrane"/>
    <property type="evidence" value="ECO:0007669"/>
    <property type="project" value="TreeGrafter"/>
</dbReference>
<accession>A0A850DTA1</accession>
<dbReference type="GO" id="GO:0010133">
    <property type="term" value="P:L-proline catabolic process to L-glutamate"/>
    <property type="evidence" value="ECO:0007669"/>
    <property type="project" value="TreeGrafter"/>
</dbReference>
<keyword evidence="1" id="KW-0560">Oxidoreductase</keyword>
<dbReference type="RefSeq" id="WP_175326186.1">
    <property type="nucleotide sequence ID" value="NZ_BAAAWP010000001.1"/>
</dbReference>
<dbReference type="AlphaFoldDB" id="A0A850DTA1"/>
<dbReference type="InterPro" id="IPR016161">
    <property type="entry name" value="Ald_DH/histidinol_DH"/>
</dbReference>
<dbReference type="InterPro" id="IPR029041">
    <property type="entry name" value="FAD-linked_oxidoreductase-like"/>
</dbReference>